<dbReference type="InterPro" id="IPR013087">
    <property type="entry name" value="Znf_C2H2_type"/>
</dbReference>
<reference evidence="14" key="1">
    <citation type="submission" date="2025-08" db="UniProtKB">
        <authorList>
            <consortium name="Ensembl"/>
        </authorList>
    </citation>
    <scope>IDENTIFICATION</scope>
</reference>
<keyword evidence="3" id="KW-0479">Metal-binding</keyword>
<evidence type="ECO:0000256" key="7">
    <source>
        <dbReference type="ARBA" id="ARBA00023015"/>
    </source>
</evidence>
<evidence type="ECO:0000256" key="5">
    <source>
        <dbReference type="ARBA" id="ARBA00022771"/>
    </source>
</evidence>
<evidence type="ECO:0000256" key="12">
    <source>
        <dbReference type="SAM" id="Phobius"/>
    </source>
</evidence>
<dbReference type="AlphaFoldDB" id="A0A3Q2R1C3"/>
<keyword evidence="9" id="KW-0804">Transcription</keyword>
<dbReference type="InterPro" id="IPR050527">
    <property type="entry name" value="Snail/Krueppel_Znf"/>
</dbReference>
<keyword evidence="12" id="KW-1133">Transmembrane helix</keyword>
<dbReference type="Gene3D" id="3.30.160.60">
    <property type="entry name" value="Classic Zinc Finger"/>
    <property type="match status" value="5"/>
</dbReference>
<dbReference type="GO" id="GO:0000978">
    <property type="term" value="F:RNA polymerase II cis-regulatory region sequence-specific DNA binding"/>
    <property type="evidence" value="ECO:0007669"/>
    <property type="project" value="TreeGrafter"/>
</dbReference>
<accession>A0A3Q2R1C3</accession>
<dbReference type="FunFam" id="3.30.160.60:FF:001370">
    <property type="entry name" value="Zinc finger protein"/>
    <property type="match status" value="1"/>
</dbReference>
<evidence type="ECO:0000259" key="13">
    <source>
        <dbReference type="PROSITE" id="PS50157"/>
    </source>
</evidence>
<evidence type="ECO:0000313" key="15">
    <source>
        <dbReference type="Proteomes" id="UP000265000"/>
    </source>
</evidence>
<dbReference type="Ensembl" id="ENSFHET00000035042.1">
    <property type="protein sequence ID" value="ENSFHEP00000034331.1"/>
    <property type="gene ID" value="ENSFHEG00000022003.1"/>
</dbReference>
<feature type="domain" description="C2H2-type" evidence="13">
    <location>
        <begin position="177"/>
        <end position="204"/>
    </location>
</feature>
<evidence type="ECO:0000256" key="1">
    <source>
        <dbReference type="ARBA" id="ARBA00004123"/>
    </source>
</evidence>
<comment type="subcellular location">
    <subcellularLocation>
        <location evidence="1">Nucleus</location>
    </subcellularLocation>
</comment>
<dbReference type="Proteomes" id="UP000265000">
    <property type="component" value="Unplaced"/>
</dbReference>
<keyword evidence="4" id="KW-0677">Repeat</keyword>
<dbReference type="GO" id="GO:0005634">
    <property type="term" value="C:nucleus"/>
    <property type="evidence" value="ECO:0007669"/>
    <property type="project" value="UniProtKB-SubCell"/>
</dbReference>
<dbReference type="PROSITE" id="PS00028">
    <property type="entry name" value="ZINC_FINGER_C2H2_1"/>
    <property type="match status" value="4"/>
</dbReference>
<keyword evidence="10" id="KW-0539">Nucleus</keyword>
<keyword evidence="12" id="KW-0472">Membrane</keyword>
<evidence type="ECO:0000256" key="2">
    <source>
        <dbReference type="ARBA" id="ARBA00006991"/>
    </source>
</evidence>
<evidence type="ECO:0000256" key="6">
    <source>
        <dbReference type="ARBA" id="ARBA00022833"/>
    </source>
</evidence>
<dbReference type="GO" id="GO:0032502">
    <property type="term" value="P:developmental process"/>
    <property type="evidence" value="ECO:0007669"/>
    <property type="project" value="UniProtKB-ARBA"/>
</dbReference>
<comment type="similarity">
    <text evidence="2">Belongs to the krueppel C2H2-type zinc-finger protein family.</text>
</comment>
<dbReference type="GO" id="GO:0008270">
    <property type="term" value="F:zinc ion binding"/>
    <property type="evidence" value="ECO:0007669"/>
    <property type="project" value="UniProtKB-KW"/>
</dbReference>
<evidence type="ECO:0000256" key="4">
    <source>
        <dbReference type="ARBA" id="ARBA00022737"/>
    </source>
</evidence>
<dbReference type="STRING" id="8078.ENSFHEP00000034331"/>
<name>A0A3Q2R1C3_FUNHE</name>
<keyword evidence="7" id="KW-0805">Transcription regulation</keyword>
<keyword evidence="12" id="KW-0812">Transmembrane</keyword>
<evidence type="ECO:0000256" key="3">
    <source>
        <dbReference type="ARBA" id="ARBA00022723"/>
    </source>
</evidence>
<dbReference type="FunFam" id="3.30.160.60:FF:000478">
    <property type="entry name" value="Zinc finger protein 133"/>
    <property type="match status" value="1"/>
</dbReference>
<protein>
    <recommendedName>
        <fullName evidence="13">C2H2-type domain-containing protein</fullName>
    </recommendedName>
</protein>
<keyword evidence="5 11" id="KW-0863">Zinc-finger</keyword>
<keyword evidence="15" id="KW-1185">Reference proteome</keyword>
<dbReference type="PANTHER" id="PTHR24388:SF54">
    <property type="entry name" value="PROTEIN ESCARGOT"/>
    <property type="match status" value="1"/>
</dbReference>
<proteinExistence type="inferred from homology"/>
<dbReference type="Pfam" id="PF13912">
    <property type="entry name" value="zf-C2H2_6"/>
    <property type="match status" value="1"/>
</dbReference>
<feature type="transmembrane region" description="Helical" evidence="12">
    <location>
        <begin position="249"/>
        <end position="267"/>
    </location>
</feature>
<keyword evidence="8" id="KW-0238">DNA-binding</keyword>
<organism evidence="14 15">
    <name type="scientific">Fundulus heteroclitus</name>
    <name type="common">Killifish</name>
    <name type="synonym">Mummichog</name>
    <dbReference type="NCBI Taxonomy" id="8078"/>
    <lineage>
        <taxon>Eukaryota</taxon>
        <taxon>Metazoa</taxon>
        <taxon>Chordata</taxon>
        <taxon>Craniata</taxon>
        <taxon>Vertebrata</taxon>
        <taxon>Euteleostomi</taxon>
        <taxon>Actinopterygii</taxon>
        <taxon>Neopterygii</taxon>
        <taxon>Teleostei</taxon>
        <taxon>Neoteleostei</taxon>
        <taxon>Acanthomorphata</taxon>
        <taxon>Ovalentaria</taxon>
        <taxon>Atherinomorphae</taxon>
        <taxon>Cyprinodontiformes</taxon>
        <taxon>Fundulidae</taxon>
        <taxon>Fundulus</taxon>
    </lineage>
</organism>
<dbReference type="FunFam" id="3.30.160.60:FF:000202">
    <property type="entry name" value="Zinc finger protein 574"/>
    <property type="match status" value="1"/>
</dbReference>
<dbReference type="SMART" id="SM00355">
    <property type="entry name" value="ZnF_C2H2"/>
    <property type="match status" value="4"/>
</dbReference>
<evidence type="ECO:0000256" key="10">
    <source>
        <dbReference type="ARBA" id="ARBA00023242"/>
    </source>
</evidence>
<feature type="domain" description="C2H2-type" evidence="13">
    <location>
        <begin position="121"/>
        <end position="148"/>
    </location>
</feature>
<dbReference type="PROSITE" id="PS50157">
    <property type="entry name" value="ZINC_FINGER_C2H2_2"/>
    <property type="match status" value="4"/>
</dbReference>
<reference evidence="14" key="2">
    <citation type="submission" date="2025-09" db="UniProtKB">
        <authorList>
            <consortium name="Ensembl"/>
        </authorList>
    </citation>
    <scope>IDENTIFICATION</scope>
</reference>
<dbReference type="GeneTree" id="ENSGT01030000234576"/>
<sequence length="275" mass="31629">KRGEKKKGAGLFRKCIFPSSVQTLTILYSWLTRTSEYLPKFRLEEEKVLSEQQLCNQGTRTRLEHLPPRVREEQKEPEAQLFQEEPKLREAEEQLVLKREAGSSTDCCQGDGTAQTAEKSVKCDVCGKVFKYLYEMKIHRRTHTGERPFCCKICSKTFMRSSGLSVHMRVHTGHKPYSCKTCGKTFTQLSSLNYHRRTHTGEGSKPVKCDVCGKAYKHNYEMKAHRRVHTGERPFCCNTCGKGFMRSSGVLVVILPFYALFLLILFVNKAFSVYF</sequence>
<evidence type="ECO:0000256" key="8">
    <source>
        <dbReference type="ARBA" id="ARBA00023125"/>
    </source>
</evidence>
<dbReference type="Pfam" id="PF00096">
    <property type="entry name" value="zf-C2H2"/>
    <property type="match status" value="3"/>
</dbReference>
<dbReference type="SUPFAM" id="SSF57667">
    <property type="entry name" value="beta-beta-alpha zinc fingers"/>
    <property type="match status" value="2"/>
</dbReference>
<dbReference type="InterPro" id="IPR036236">
    <property type="entry name" value="Znf_C2H2_sf"/>
</dbReference>
<evidence type="ECO:0000313" key="14">
    <source>
        <dbReference type="Ensembl" id="ENSFHEP00000034331.1"/>
    </source>
</evidence>
<dbReference type="GO" id="GO:0000981">
    <property type="term" value="F:DNA-binding transcription factor activity, RNA polymerase II-specific"/>
    <property type="evidence" value="ECO:0007669"/>
    <property type="project" value="TreeGrafter"/>
</dbReference>
<keyword evidence="6" id="KW-0862">Zinc</keyword>
<evidence type="ECO:0000256" key="9">
    <source>
        <dbReference type="ARBA" id="ARBA00023163"/>
    </source>
</evidence>
<dbReference type="PANTHER" id="PTHR24388">
    <property type="entry name" value="ZINC FINGER PROTEIN"/>
    <property type="match status" value="1"/>
</dbReference>
<feature type="domain" description="C2H2-type" evidence="13">
    <location>
        <begin position="149"/>
        <end position="176"/>
    </location>
</feature>
<evidence type="ECO:0000256" key="11">
    <source>
        <dbReference type="PROSITE-ProRule" id="PRU00042"/>
    </source>
</evidence>
<dbReference type="FunFam" id="3.30.160.60:FF:000624">
    <property type="entry name" value="zinc finger protein 697"/>
    <property type="match status" value="1"/>
</dbReference>
<feature type="domain" description="C2H2-type" evidence="13">
    <location>
        <begin position="207"/>
        <end position="234"/>
    </location>
</feature>